<evidence type="ECO:0000256" key="7">
    <source>
        <dbReference type="ARBA" id="ARBA00022946"/>
    </source>
</evidence>
<accession>A0A6P7H7G6</accession>
<evidence type="ECO:0000313" key="18">
    <source>
        <dbReference type="RefSeq" id="XP_028251140.1"/>
    </source>
</evidence>
<evidence type="ECO:0000256" key="10">
    <source>
        <dbReference type="ARBA" id="ARBA00023128"/>
    </source>
</evidence>
<evidence type="ECO:0000256" key="14">
    <source>
        <dbReference type="ARBA" id="ARBA00070686"/>
    </source>
</evidence>
<dbReference type="GO" id="GO:0005739">
    <property type="term" value="C:mitochondrion"/>
    <property type="evidence" value="ECO:0007669"/>
    <property type="project" value="UniProtKB-SubCell"/>
</dbReference>
<evidence type="ECO:0000256" key="9">
    <source>
        <dbReference type="ARBA" id="ARBA00023054"/>
    </source>
</evidence>
<dbReference type="CTD" id="129607"/>
<dbReference type="GO" id="GO:0006235">
    <property type="term" value="P:dTTP biosynthetic process"/>
    <property type="evidence" value="ECO:0007669"/>
    <property type="project" value="TreeGrafter"/>
</dbReference>
<keyword evidence="3" id="KW-0808">Transferase</keyword>
<dbReference type="FunFam" id="3.40.50.300:FF:001133">
    <property type="entry name" value="UMP-CMP kinase 2, mitochondrial"/>
    <property type="match status" value="1"/>
</dbReference>
<evidence type="ECO:0000256" key="13">
    <source>
        <dbReference type="ARBA" id="ARBA00066590"/>
    </source>
</evidence>
<dbReference type="PANTHER" id="PTHR10344:SF4">
    <property type="entry name" value="UMP-CMP KINASE 2, MITOCHONDRIAL"/>
    <property type="match status" value="1"/>
</dbReference>
<dbReference type="Proteomes" id="UP000515145">
    <property type="component" value="Chromosome 22"/>
</dbReference>
<proteinExistence type="inferred from homology"/>
<evidence type="ECO:0000256" key="8">
    <source>
        <dbReference type="ARBA" id="ARBA00022975"/>
    </source>
</evidence>
<evidence type="ECO:0000313" key="17">
    <source>
        <dbReference type="Proteomes" id="UP000515145"/>
    </source>
</evidence>
<evidence type="ECO:0000256" key="4">
    <source>
        <dbReference type="ARBA" id="ARBA00022741"/>
    </source>
</evidence>
<dbReference type="GO" id="GO:0004798">
    <property type="term" value="F:dTMP kinase activity"/>
    <property type="evidence" value="ECO:0007669"/>
    <property type="project" value="TreeGrafter"/>
</dbReference>
<feature type="domain" description="Thymidylate kinase-like" evidence="16">
    <location>
        <begin position="236"/>
        <end position="416"/>
    </location>
</feature>
<dbReference type="GO" id="GO:0006227">
    <property type="term" value="P:dUDP biosynthetic process"/>
    <property type="evidence" value="ECO:0007669"/>
    <property type="project" value="TreeGrafter"/>
</dbReference>
<dbReference type="GO" id="GO:0004550">
    <property type="term" value="F:nucleoside diphosphate kinase activity"/>
    <property type="evidence" value="ECO:0007669"/>
    <property type="project" value="TreeGrafter"/>
</dbReference>
<evidence type="ECO:0000256" key="1">
    <source>
        <dbReference type="ARBA" id="ARBA00004173"/>
    </source>
</evidence>
<comment type="catalytic activity">
    <reaction evidence="12">
        <text>dCMP + ATP = dCDP + ADP</text>
        <dbReference type="Rhea" id="RHEA:25094"/>
        <dbReference type="ChEBI" id="CHEBI:30616"/>
        <dbReference type="ChEBI" id="CHEBI:57566"/>
        <dbReference type="ChEBI" id="CHEBI:58593"/>
        <dbReference type="ChEBI" id="CHEBI:456216"/>
        <dbReference type="EC" id="2.7.4.14"/>
    </reaction>
</comment>
<evidence type="ECO:0000256" key="6">
    <source>
        <dbReference type="ARBA" id="ARBA00022840"/>
    </source>
</evidence>
<comment type="catalytic activity">
    <reaction evidence="11">
        <text>CMP + ATP = CDP + ADP</text>
        <dbReference type="Rhea" id="RHEA:11600"/>
        <dbReference type="ChEBI" id="CHEBI:30616"/>
        <dbReference type="ChEBI" id="CHEBI:58069"/>
        <dbReference type="ChEBI" id="CHEBI:60377"/>
        <dbReference type="ChEBI" id="CHEBI:456216"/>
        <dbReference type="EC" id="2.7.4.14"/>
    </reaction>
</comment>
<comment type="similarity">
    <text evidence="2">Belongs to the thymidylate kinase family.</text>
</comment>
<dbReference type="GO" id="GO:0006233">
    <property type="term" value="P:dTDP biosynthetic process"/>
    <property type="evidence" value="ECO:0007669"/>
    <property type="project" value="TreeGrafter"/>
</dbReference>
<dbReference type="SUPFAM" id="SSF52540">
    <property type="entry name" value="P-loop containing nucleoside triphosphate hydrolases"/>
    <property type="match status" value="1"/>
</dbReference>
<keyword evidence="4" id="KW-0547">Nucleotide-binding</keyword>
<sequence length="427" mass="48339">MARHIMSLLPRWSSRVFSVDLDGASLYFAIQKQQQQQQQHRSHEAPPRVFSAVQNHDRCYSLLVCSSDRIKSAKFYCELKDKLLRDLPPECHLSPMSSFLPNVRNSLVKGYFLKSNSDSSPPIERLLSDLTQRDPVLVCSYFQSEDGQQWTQHLWSHTGSQMMEIEDKYYVVTSEAPGYHPATLNIINSDVFYSLEEARDVLKKCGDIIPEAESVLELLPSQAEARNKADFPVIVIEGLDATGKTTLTESLRDTLGATLLRSPPQCLSPWRSCFDREPPLIRRAFYAVGNYITAEQISQEGMKAPVIVDRFWHSTAAYAIATAVSGPVGNLPAEGSEVYRWPSDLLQPSLVVVLTLDPEERKRRLRDRGLGKTDEEQELDHNQLFRLRVEEAYRRISGPVRITVDASPSADQVLQQVLLLIRGKCHL</sequence>
<keyword evidence="17" id="KW-1185">Reference proteome</keyword>
<protein>
    <recommendedName>
        <fullName evidence="14">UMP-CMP kinase 2, mitochondrial</fullName>
        <ecNumber evidence="13">2.7.4.14</ecNumber>
    </recommendedName>
    <alternativeName>
        <fullName evidence="15">Nucleoside-diphosphate kinase</fullName>
    </alternativeName>
</protein>
<dbReference type="InParanoid" id="A0A6P7H7G6"/>
<dbReference type="GO" id="GO:0005524">
    <property type="term" value="F:ATP binding"/>
    <property type="evidence" value="ECO:0007669"/>
    <property type="project" value="UniProtKB-KW"/>
</dbReference>
<organism evidence="17 18">
    <name type="scientific">Parambassis ranga</name>
    <name type="common">Indian glassy fish</name>
    <dbReference type="NCBI Taxonomy" id="210632"/>
    <lineage>
        <taxon>Eukaryota</taxon>
        <taxon>Metazoa</taxon>
        <taxon>Chordata</taxon>
        <taxon>Craniata</taxon>
        <taxon>Vertebrata</taxon>
        <taxon>Euteleostomi</taxon>
        <taxon>Actinopterygii</taxon>
        <taxon>Neopterygii</taxon>
        <taxon>Teleostei</taxon>
        <taxon>Neoteleostei</taxon>
        <taxon>Acanthomorphata</taxon>
        <taxon>Ovalentaria</taxon>
        <taxon>Ambassidae</taxon>
        <taxon>Parambassis</taxon>
    </lineage>
</organism>
<dbReference type="AlphaFoldDB" id="A0A6P7H7G6"/>
<dbReference type="InterPro" id="IPR027417">
    <property type="entry name" value="P-loop_NTPase"/>
</dbReference>
<dbReference type="Gene3D" id="3.40.50.300">
    <property type="entry name" value="P-loop containing nucleotide triphosphate hydrolases"/>
    <property type="match status" value="1"/>
</dbReference>
<evidence type="ECO:0000256" key="11">
    <source>
        <dbReference type="ARBA" id="ARBA00051396"/>
    </source>
</evidence>
<evidence type="ECO:0000256" key="12">
    <source>
        <dbReference type="ARBA" id="ARBA00051598"/>
    </source>
</evidence>
<reference evidence="17" key="1">
    <citation type="submission" date="2024-06" db="UniProtKB">
        <authorList>
            <consortium name="RefSeq"/>
        </authorList>
    </citation>
    <scope>NUCLEOTIDE SEQUENCE [LARGE SCALE GENOMIC DNA]</scope>
</reference>
<keyword evidence="9" id="KW-0175">Coiled coil</keyword>
<evidence type="ECO:0000259" key="16">
    <source>
        <dbReference type="Pfam" id="PF02223"/>
    </source>
</evidence>
<dbReference type="Pfam" id="PF02223">
    <property type="entry name" value="Thymidylate_kin"/>
    <property type="match status" value="1"/>
</dbReference>
<keyword evidence="5 18" id="KW-0418">Kinase</keyword>
<dbReference type="RefSeq" id="XP_028251140.1">
    <property type="nucleotide sequence ID" value="XM_028395339.1"/>
</dbReference>
<gene>
    <name evidence="18" type="primary">cmpk2</name>
</gene>
<keyword evidence="8" id="KW-0665">Pyrimidine biosynthesis</keyword>
<evidence type="ECO:0000256" key="15">
    <source>
        <dbReference type="ARBA" id="ARBA00076149"/>
    </source>
</evidence>
<keyword evidence="7" id="KW-0809">Transit peptide</keyword>
<reference evidence="18" key="2">
    <citation type="submission" date="2025-08" db="UniProtKB">
        <authorList>
            <consortium name="RefSeq"/>
        </authorList>
    </citation>
    <scope>IDENTIFICATION</scope>
</reference>
<keyword evidence="6" id="KW-0067">ATP-binding</keyword>
<dbReference type="InterPro" id="IPR039430">
    <property type="entry name" value="Thymidylate_kin-like_dom"/>
</dbReference>
<evidence type="ECO:0000256" key="5">
    <source>
        <dbReference type="ARBA" id="ARBA00022777"/>
    </source>
</evidence>
<dbReference type="OrthoDB" id="425602at2759"/>
<name>A0A6P7H7G6_9TELE</name>
<comment type="subcellular location">
    <subcellularLocation>
        <location evidence="1">Mitochondrion</location>
    </subcellularLocation>
</comment>
<dbReference type="EC" id="2.7.4.14" evidence="13"/>
<keyword evidence="10" id="KW-0496">Mitochondrion</keyword>
<dbReference type="GeneID" id="114427327"/>
<evidence type="ECO:0000256" key="2">
    <source>
        <dbReference type="ARBA" id="ARBA00009776"/>
    </source>
</evidence>
<evidence type="ECO:0000256" key="3">
    <source>
        <dbReference type="ARBA" id="ARBA00022679"/>
    </source>
</evidence>
<dbReference type="PANTHER" id="PTHR10344">
    <property type="entry name" value="THYMIDYLATE KINASE"/>
    <property type="match status" value="1"/>
</dbReference>